<evidence type="ECO:0000256" key="1">
    <source>
        <dbReference type="SAM" id="Phobius"/>
    </source>
</evidence>
<keyword evidence="1" id="KW-0472">Membrane</keyword>
<keyword evidence="1" id="KW-0812">Transmembrane</keyword>
<accession>A0A6J5T8M5</accession>
<dbReference type="EMBL" id="LR797816">
    <property type="protein sequence ID" value="CAB4241116.1"/>
    <property type="molecule type" value="Genomic_DNA"/>
</dbReference>
<dbReference type="EMBL" id="LR796177">
    <property type="protein sequence ID" value="CAB4124111.1"/>
    <property type="molecule type" value="Genomic_DNA"/>
</dbReference>
<evidence type="ECO:0000313" key="2">
    <source>
        <dbReference type="EMBL" id="CAB4124111.1"/>
    </source>
</evidence>
<evidence type="ECO:0000313" key="3">
    <source>
        <dbReference type="EMBL" id="CAB4241116.1"/>
    </source>
</evidence>
<proteinExistence type="predicted"/>
<name>A0A6J5T8M5_9CAUD</name>
<reference evidence="3" key="1">
    <citation type="submission" date="2020-05" db="EMBL/GenBank/DDBJ databases">
        <authorList>
            <person name="Chiriac C."/>
            <person name="Salcher M."/>
            <person name="Ghai R."/>
            <person name="Kavagutti S V."/>
        </authorList>
    </citation>
    <scope>NUCLEOTIDE SEQUENCE</scope>
</reference>
<protein>
    <submittedName>
        <fullName evidence="3">Uncharacterized protein</fullName>
    </submittedName>
</protein>
<sequence length="67" mass="7999">MKDGEEGVLYKVIIAFLWGIFLTCLIASFKLCNLWLKLRYHTTMPKEWLEDAKKHLSWDKIKNELDI</sequence>
<feature type="transmembrane region" description="Helical" evidence="1">
    <location>
        <begin position="12"/>
        <end position="36"/>
    </location>
</feature>
<gene>
    <name evidence="3" type="ORF">UFOVP34_82</name>
    <name evidence="2" type="ORF">UFOVP51_24</name>
</gene>
<keyword evidence="1" id="KW-1133">Transmembrane helix</keyword>
<organism evidence="3">
    <name type="scientific">uncultured Caudovirales phage</name>
    <dbReference type="NCBI Taxonomy" id="2100421"/>
    <lineage>
        <taxon>Viruses</taxon>
        <taxon>Duplodnaviria</taxon>
        <taxon>Heunggongvirae</taxon>
        <taxon>Uroviricota</taxon>
        <taxon>Caudoviricetes</taxon>
        <taxon>Peduoviridae</taxon>
        <taxon>Maltschvirus</taxon>
        <taxon>Maltschvirus maltsch</taxon>
    </lineage>
</organism>